<dbReference type="PANTHER" id="PTHR33223">
    <property type="entry name" value="CCHC-TYPE DOMAIN-CONTAINING PROTEIN"/>
    <property type="match status" value="1"/>
</dbReference>
<evidence type="ECO:0000313" key="3">
    <source>
        <dbReference type="EMBL" id="KAL2481560.1"/>
    </source>
</evidence>
<dbReference type="Proteomes" id="UP001604336">
    <property type="component" value="Unassembled WGS sequence"/>
</dbReference>
<feature type="region of interest" description="Disordered" evidence="1">
    <location>
        <begin position="328"/>
        <end position="352"/>
    </location>
</feature>
<comment type="caution">
    <text evidence="3">The sequence shown here is derived from an EMBL/GenBank/DDBJ whole genome shotgun (WGS) entry which is preliminary data.</text>
</comment>
<reference evidence="4" key="1">
    <citation type="submission" date="2024-07" db="EMBL/GenBank/DDBJ databases">
        <title>Two chromosome-level genome assemblies of Korean endemic species Abeliophyllum distichum and Forsythia ovata (Oleaceae).</title>
        <authorList>
            <person name="Jang H."/>
        </authorList>
    </citation>
    <scope>NUCLEOTIDE SEQUENCE [LARGE SCALE GENOMIC DNA]</scope>
</reference>
<accession>A0ABD1QZC9</accession>
<evidence type="ECO:0000259" key="2">
    <source>
        <dbReference type="Pfam" id="PF03732"/>
    </source>
</evidence>
<name>A0ABD1QZC9_9LAMI</name>
<feature type="domain" description="Retrotransposon gag" evidence="2">
    <location>
        <begin position="189"/>
        <end position="279"/>
    </location>
</feature>
<evidence type="ECO:0000256" key="1">
    <source>
        <dbReference type="SAM" id="MobiDB-lite"/>
    </source>
</evidence>
<dbReference type="AlphaFoldDB" id="A0ABD1QZC9"/>
<organism evidence="3 4">
    <name type="scientific">Abeliophyllum distichum</name>
    <dbReference type="NCBI Taxonomy" id="126358"/>
    <lineage>
        <taxon>Eukaryota</taxon>
        <taxon>Viridiplantae</taxon>
        <taxon>Streptophyta</taxon>
        <taxon>Embryophyta</taxon>
        <taxon>Tracheophyta</taxon>
        <taxon>Spermatophyta</taxon>
        <taxon>Magnoliopsida</taxon>
        <taxon>eudicotyledons</taxon>
        <taxon>Gunneridae</taxon>
        <taxon>Pentapetalae</taxon>
        <taxon>asterids</taxon>
        <taxon>lamiids</taxon>
        <taxon>Lamiales</taxon>
        <taxon>Oleaceae</taxon>
        <taxon>Forsythieae</taxon>
        <taxon>Abeliophyllum</taxon>
    </lineage>
</organism>
<dbReference type="EMBL" id="JBFOLK010000010">
    <property type="protein sequence ID" value="KAL2481560.1"/>
    <property type="molecule type" value="Genomic_DNA"/>
</dbReference>
<keyword evidence="4" id="KW-1185">Reference proteome</keyword>
<dbReference type="Pfam" id="PF03732">
    <property type="entry name" value="Retrotrans_gag"/>
    <property type="match status" value="1"/>
</dbReference>
<dbReference type="InterPro" id="IPR005162">
    <property type="entry name" value="Retrotrans_gag_dom"/>
</dbReference>
<feature type="region of interest" description="Disordered" evidence="1">
    <location>
        <begin position="1"/>
        <end position="29"/>
    </location>
</feature>
<feature type="compositionally biased region" description="Low complexity" evidence="1">
    <location>
        <begin position="16"/>
        <end position="29"/>
    </location>
</feature>
<proteinExistence type="predicted"/>
<sequence length="360" mass="40831">MTGKTGRRPRTEHSDAPLQEPMAEEQPQAQFATVEQVTILQNQLSTMMEMLSRMASQPHASEAPPAVEVPLVGDAPPAMEIPPAIEVLPSETVQTHDATPTSRHSIPVNWESILNDKVEEAIARRKSRVRPISIKEDPFTEEVMVVPLPPKFKEPTGEFDGTGDPIDHIRMFQDWVRLHGWPDAIACRAFPMTLRKDAREWFDTLPPRSISSFADFANKFAICFSSSARKKKTAMGLMQVTQDKGESLREYMSRFNRATLGIKNLQMSSVITALLSGLRNHGFRASLSKKPAESMTELLWRGEEYIDQEEVLKATRCDREVYEGGYKKTRREESSTNRQNARNSTDHKYRPRHEFVHAIS</sequence>
<evidence type="ECO:0000313" key="4">
    <source>
        <dbReference type="Proteomes" id="UP001604336"/>
    </source>
</evidence>
<gene>
    <name evidence="3" type="ORF">Adt_34526</name>
</gene>
<dbReference type="PANTHER" id="PTHR33223:SF10">
    <property type="entry name" value="AMINOTRANSFERASE-LIKE PLANT MOBILE DOMAIN-CONTAINING PROTEIN"/>
    <property type="match status" value="1"/>
</dbReference>
<protein>
    <recommendedName>
        <fullName evidence="2">Retrotransposon gag domain-containing protein</fullName>
    </recommendedName>
</protein>